<dbReference type="Pfam" id="PF06477">
    <property type="entry name" value="DUF1091"/>
    <property type="match status" value="1"/>
</dbReference>
<evidence type="ECO:0000313" key="2">
    <source>
        <dbReference type="Proteomes" id="UP000801492"/>
    </source>
</evidence>
<comment type="caution">
    <text evidence="1">The sequence shown here is derived from an EMBL/GenBank/DDBJ whole genome shotgun (WGS) entry which is preliminary data.</text>
</comment>
<keyword evidence="2" id="KW-1185">Reference proteome</keyword>
<proteinExistence type="predicted"/>
<dbReference type="EMBL" id="VTPC01001297">
    <property type="protein sequence ID" value="KAF2902447.1"/>
    <property type="molecule type" value="Genomic_DNA"/>
</dbReference>
<dbReference type="AlphaFoldDB" id="A0A8K0DF82"/>
<organism evidence="1 2">
    <name type="scientific">Ignelater luminosus</name>
    <name type="common">Cucubano</name>
    <name type="synonym">Pyrophorus luminosus</name>
    <dbReference type="NCBI Taxonomy" id="2038154"/>
    <lineage>
        <taxon>Eukaryota</taxon>
        <taxon>Metazoa</taxon>
        <taxon>Ecdysozoa</taxon>
        <taxon>Arthropoda</taxon>
        <taxon>Hexapoda</taxon>
        <taxon>Insecta</taxon>
        <taxon>Pterygota</taxon>
        <taxon>Neoptera</taxon>
        <taxon>Endopterygota</taxon>
        <taxon>Coleoptera</taxon>
        <taxon>Polyphaga</taxon>
        <taxon>Elateriformia</taxon>
        <taxon>Elateroidea</taxon>
        <taxon>Elateridae</taxon>
        <taxon>Agrypninae</taxon>
        <taxon>Pyrophorini</taxon>
        <taxon>Ignelater</taxon>
    </lineage>
</organism>
<reference evidence="1" key="1">
    <citation type="submission" date="2019-08" db="EMBL/GenBank/DDBJ databases">
        <title>The genome of the North American firefly Photinus pyralis.</title>
        <authorList>
            <consortium name="Photinus pyralis genome working group"/>
            <person name="Fallon T.R."/>
            <person name="Sander Lower S.E."/>
            <person name="Weng J.-K."/>
        </authorList>
    </citation>
    <scope>NUCLEOTIDE SEQUENCE</scope>
    <source>
        <strain evidence="1">TRF0915ILg1</strain>
        <tissue evidence="1">Whole body</tissue>
    </source>
</reference>
<dbReference type="Proteomes" id="UP000801492">
    <property type="component" value="Unassembled WGS sequence"/>
</dbReference>
<protein>
    <submittedName>
        <fullName evidence="1">Uncharacterized protein</fullName>
    </submittedName>
</protein>
<name>A0A8K0DF82_IGNLU</name>
<dbReference type="OrthoDB" id="6736312at2759"/>
<evidence type="ECO:0000313" key="1">
    <source>
        <dbReference type="EMBL" id="KAF2902447.1"/>
    </source>
</evidence>
<gene>
    <name evidence="1" type="ORF">ILUMI_03740</name>
</gene>
<dbReference type="InterPro" id="IPR010512">
    <property type="entry name" value="DUF1091"/>
</dbReference>
<sequence>MGIQKVLECGNFKGCPTEKGMNYSMCNWTPDESKFTPLIPHGQYMVEMTALYNNEEIMVVNCYADVVPLTPL</sequence>
<accession>A0A8K0DF82</accession>